<organism evidence="1 2">
    <name type="scientific">Scutellospora calospora</name>
    <dbReference type="NCBI Taxonomy" id="85575"/>
    <lineage>
        <taxon>Eukaryota</taxon>
        <taxon>Fungi</taxon>
        <taxon>Fungi incertae sedis</taxon>
        <taxon>Mucoromycota</taxon>
        <taxon>Glomeromycotina</taxon>
        <taxon>Glomeromycetes</taxon>
        <taxon>Diversisporales</taxon>
        <taxon>Gigasporaceae</taxon>
        <taxon>Scutellospora</taxon>
    </lineage>
</organism>
<dbReference type="Proteomes" id="UP000789860">
    <property type="component" value="Unassembled WGS sequence"/>
</dbReference>
<sequence>MITETGSENLREKYIIVLKENSEYLQKNIKMLNTNNALKNNKDDLIKQNKELKEQIETELDKLNKEVEKNKKTNYALKILLQEFQNKNKIDSVNLFQNVSAQQKLELAAETAPNSDSYDSSSNKEISIRLNKLKKEIAILSDINQEKNIEKSKKIFKIINKQLIQKEKKFNFLREENYDLQGQ</sequence>
<keyword evidence="2" id="KW-1185">Reference proteome</keyword>
<gene>
    <name evidence="1" type="ORF">SCALOS_LOCUS3089</name>
</gene>
<feature type="non-terminal residue" evidence="1">
    <location>
        <position position="183"/>
    </location>
</feature>
<name>A0ACA9KY68_9GLOM</name>
<reference evidence="1" key="1">
    <citation type="submission" date="2021-06" db="EMBL/GenBank/DDBJ databases">
        <authorList>
            <person name="Kallberg Y."/>
            <person name="Tangrot J."/>
            <person name="Rosling A."/>
        </authorList>
    </citation>
    <scope>NUCLEOTIDE SEQUENCE</scope>
    <source>
        <strain evidence="1">AU212A</strain>
    </source>
</reference>
<proteinExistence type="predicted"/>
<protein>
    <submittedName>
        <fullName evidence="1">8398_t:CDS:1</fullName>
    </submittedName>
</protein>
<comment type="caution">
    <text evidence="1">The sequence shown here is derived from an EMBL/GenBank/DDBJ whole genome shotgun (WGS) entry which is preliminary data.</text>
</comment>
<evidence type="ECO:0000313" key="1">
    <source>
        <dbReference type="EMBL" id="CAG8497423.1"/>
    </source>
</evidence>
<accession>A0ACA9KY68</accession>
<dbReference type="EMBL" id="CAJVPM010003160">
    <property type="protein sequence ID" value="CAG8497423.1"/>
    <property type="molecule type" value="Genomic_DNA"/>
</dbReference>
<evidence type="ECO:0000313" key="2">
    <source>
        <dbReference type="Proteomes" id="UP000789860"/>
    </source>
</evidence>